<proteinExistence type="predicted"/>
<dbReference type="EMBL" id="CAJVPY010040593">
    <property type="protein sequence ID" value="CAG8805864.1"/>
    <property type="molecule type" value="Genomic_DNA"/>
</dbReference>
<evidence type="ECO:0000313" key="3">
    <source>
        <dbReference type="Proteomes" id="UP000789405"/>
    </source>
</evidence>
<reference evidence="2" key="1">
    <citation type="submission" date="2021-06" db="EMBL/GenBank/DDBJ databases">
        <authorList>
            <person name="Kallberg Y."/>
            <person name="Tangrot J."/>
            <person name="Rosling A."/>
        </authorList>
    </citation>
    <scope>NUCLEOTIDE SEQUENCE</scope>
    <source>
        <strain evidence="2">MA453B</strain>
    </source>
</reference>
<dbReference type="OrthoDB" id="10606764at2759"/>
<protein>
    <submittedName>
        <fullName evidence="2">26612_t:CDS:1</fullName>
    </submittedName>
</protein>
<feature type="non-terminal residue" evidence="2">
    <location>
        <position position="1"/>
    </location>
</feature>
<gene>
    <name evidence="2" type="ORF">DERYTH_LOCUS24356</name>
</gene>
<keyword evidence="3" id="KW-1185">Reference proteome</keyword>
<accession>A0A9N9PD98</accession>
<comment type="caution">
    <text evidence="2">The sequence shown here is derived from an EMBL/GenBank/DDBJ whole genome shotgun (WGS) entry which is preliminary data.</text>
</comment>
<name>A0A9N9PD98_9GLOM</name>
<sequence length="88" mass="10071">CPNQARQNQAVEANRNEQPNVPDVASATVRLFKVTEKETSKEDEYLIIYVDEDDTLFDIRNLRKRRLQNMEEGVHAAKKRKGKGAVVS</sequence>
<feature type="non-terminal residue" evidence="2">
    <location>
        <position position="88"/>
    </location>
</feature>
<evidence type="ECO:0000313" key="2">
    <source>
        <dbReference type="EMBL" id="CAG8805864.1"/>
    </source>
</evidence>
<organism evidence="2 3">
    <name type="scientific">Dentiscutata erythropus</name>
    <dbReference type="NCBI Taxonomy" id="1348616"/>
    <lineage>
        <taxon>Eukaryota</taxon>
        <taxon>Fungi</taxon>
        <taxon>Fungi incertae sedis</taxon>
        <taxon>Mucoromycota</taxon>
        <taxon>Glomeromycotina</taxon>
        <taxon>Glomeromycetes</taxon>
        <taxon>Diversisporales</taxon>
        <taxon>Gigasporaceae</taxon>
        <taxon>Dentiscutata</taxon>
    </lineage>
</organism>
<evidence type="ECO:0000256" key="1">
    <source>
        <dbReference type="SAM" id="MobiDB-lite"/>
    </source>
</evidence>
<feature type="region of interest" description="Disordered" evidence="1">
    <location>
        <begin position="1"/>
        <end position="23"/>
    </location>
</feature>
<feature type="compositionally biased region" description="Polar residues" evidence="1">
    <location>
        <begin position="1"/>
        <end position="19"/>
    </location>
</feature>
<dbReference type="Proteomes" id="UP000789405">
    <property type="component" value="Unassembled WGS sequence"/>
</dbReference>
<dbReference type="AlphaFoldDB" id="A0A9N9PD98"/>